<reference evidence="1" key="1">
    <citation type="journal article" date="2015" name="Nature">
        <title>Complex archaea that bridge the gap between prokaryotes and eukaryotes.</title>
        <authorList>
            <person name="Spang A."/>
            <person name="Saw J.H."/>
            <person name="Jorgensen S.L."/>
            <person name="Zaremba-Niedzwiedzka K."/>
            <person name="Martijn J."/>
            <person name="Lind A.E."/>
            <person name="van Eijk R."/>
            <person name="Schleper C."/>
            <person name="Guy L."/>
            <person name="Ettema T.J."/>
        </authorList>
    </citation>
    <scope>NUCLEOTIDE SEQUENCE</scope>
</reference>
<dbReference type="EMBL" id="LAZR01040246">
    <property type="protein sequence ID" value="KKL14969.1"/>
    <property type="molecule type" value="Genomic_DNA"/>
</dbReference>
<comment type="caution">
    <text evidence="1">The sequence shown here is derived from an EMBL/GenBank/DDBJ whole genome shotgun (WGS) entry which is preliminary data.</text>
</comment>
<sequence length="41" mass="4266">SNPGYGLGGSAIGTFFKDHRESAFSHNTSFYLVAGAGFEPA</sequence>
<evidence type="ECO:0000313" key="1">
    <source>
        <dbReference type="EMBL" id="KKL14969.1"/>
    </source>
</evidence>
<dbReference type="AlphaFoldDB" id="A0A0F9AZB0"/>
<proteinExistence type="predicted"/>
<accession>A0A0F9AZB0</accession>
<name>A0A0F9AZB0_9ZZZZ</name>
<protein>
    <submittedName>
        <fullName evidence="1">Uncharacterized protein</fullName>
    </submittedName>
</protein>
<organism evidence="1">
    <name type="scientific">marine sediment metagenome</name>
    <dbReference type="NCBI Taxonomy" id="412755"/>
    <lineage>
        <taxon>unclassified sequences</taxon>
        <taxon>metagenomes</taxon>
        <taxon>ecological metagenomes</taxon>
    </lineage>
</organism>
<gene>
    <name evidence="1" type="ORF">LCGC14_2510330</name>
</gene>
<feature type="non-terminal residue" evidence="1">
    <location>
        <position position="1"/>
    </location>
</feature>